<comment type="similarity">
    <text evidence="7">Belongs to the IspG family.</text>
</comment>
<dbReference type="InterPro" id="IPR058579">
    <property type="entry name" value="IspG_C"/>
</dbReference>
<dbReference type="GO" id="GO:0016114">
    <property type="term" value="P:terpenoid biosynthetic process"/>
    <property type="evidence" value="ECO:0007669"/>
    <property type="project" value="InterPro"/>
</dbReference>
<evidence type="ECO:0000256" key="2">
    <source>
        <dbReference type="ARBA" id="ARBA00022723"/>
    </source>
</evidence>
<dbReference type="InterPro" id="IPR058578">
    <property type="entry name" value="IspG_TIM"/>
</dbReference>
<dbReference type="InterPro" id="IPR017178">
    <property type="entry name" value="IspG_atypical"/>
</dbReference>
<dbReference type="EC" id="1.17.7.3" evidence="7"/>
<dbReference type="Gene3D" id="3.20.20.20">
    <property type="entry name" value="Dihydropteroate synthase-like"/>
    <property type="match status" value="1"/>
</dbReference>
<dbReference type="Pfam" id="PF04551">
    <property type="entry name" value="GcpE"/>
    <property type="match status" value="1"/>
</dbReference>
<feature type="binding site" evidence="7">
    <location>
        <position position="521"/>
    </location>
    <ligand>
        <name>[4Fe-4S] cluster</name>
        <dbReference type="ChEBI" id="CHEBI:49883"/>
    </ligand>
</feature>
<reference evidence="10" key="1">
    <citation type="journal article" date="2021" name="PeerJ">
        <title>Extensive microbial diversity within the chicken gut microbiome revealed by metagenomics and culture.</title>
        <authorList>
            <person name="Gilroy R."/>
            <person name="Ravi A."/>
            <person name="Getino M."/>
            <person name="Pursley I."/>
            <person name="Horton D.L."/>
            <person name="Alikhan N.F."/>
            <person name="Baker D."/>
            <person name="Gharbi K."/>
            <person name="Hall N."/>
            <person name="Watson M."/>
            <person name="Adriaenssens E.M."/>
            <person name="Foster-Nyarko E."/>
            <person name="Jarju S."/>
            <person name="Secka A."/>
            <person name="Antonio M."/>
            <person name="Oren A."/>
            <person name="Chaudhuri R.R."/>
            <person name="La Ragione R."/>
            <person name="Hildebrand F."/>
            <person name="Pallen M.J."/>
        </authorList>
    </citation>
    <scope>NUCLEOTIDE SEQUENCE</scope>
    <source>
        <strain evidence="10">B3-3758</strain>
    </source>
</reference>
<feature type="domain" description="IspG C-terminal" evidence="9">
    <location>
        <begin position="517"/>
        <end position="605"/>
    </location>
</feature>
<keyword evidence="2 7" id="KW-0479">Metal-binding</keyword>
<dbReference type="InterPro" id="IPR045854">
    <property type="entry name" value="NO2/SO3_Rdtase_4Fe4S_sf"/>
</dbReference>
<feature type="binding site" evidence="7">
    <location>
        <position position="555"/>
    </location>
    <ligand>
        <name>[4Fe-4S] cluster</name>
        <dbReference type="ChEBI" id="CHEBI:49883"/>
    </ligand>
</feature>
<accession>A0A9E2KH34</accession>
<keyword evidence="4 7" id="KW-0408">Iron</keyword>
<evidence type="ECO:0000256" key="1">
    <source>
        <dbReference type="ARBA" id="ARBA00022485"/>
    </source>
</evidence>
<dbReference type="GO" id="GO:0019288">
    <property type="term" value="P:isopentenyl diphosphate biosynthetic process, methylerythritol 4-phosphate pathway"/>
    <property type="evidence" value="ECO:0007669"/>
    <property type="project" value="UniProtKB-UniRule"/>
</dbReference>
<comment type="cofactor">
    <cofactor evidence="7">
        <name>[4Fe-4S] cluster</name>
        <dbReference type="ChEBI" id="CHEBI:49883"/>
    </cofactor>
    <text evidence="7">Binds 1 [4Fe-4S] cluster.</text>
</comment>
<evidence type="ECO:0000256" key="5">
    <source>
        <dbReference type="ARBA" id="ARBA00023014"/>
    </source>
</evidence>
<evidence type="ECO:0000259" key="8">
    <source>
        <dbReference type="Pfam" id="PF04551"/>
    </source>
</evidence>
<feature type="binding site" evidence="7">
    <location>
        <position position="524"/>
    </location>
    <ligand>
        <name>[4Fe-4S] cluster</name>
        <dbReference type="ChEBI" id="CHEBI:49883"/>
    </ligand>
</feature>
<dbReference type="GO" id="GO:0005506">
    <property type="term" value="F:iron ion binding"/>
    <property type="evidence" value="ECO:0007669"/>
    <property type="project" value="InterPro"/>
</dbReference>
<dbReference type="NCBIfam" id="NF002534">
    <property type="entry name" value="PRK02048.1"/>
    <property type="match status" value="1"/>
</dbReference>
<sequence>MDLFNYSRRETTEVNIGNTPLGGNNPIRVQSMTNTNTLDTDACVAQIKRIVEAGGEYVRLTAQGTREAENLRNINAALRAEGCMVPLVADIHFNPNVADVAARYVEKVRINPGNYVDPARTFKHLEYTDEEYAHELQKIRDRFVPFLRICRENHTAIRIGVNHGSLSDRIMSRYGDTPEGMVESCMEFLRICVDEDFKDVVISIKASNTVVMVRTVRLLVDTMEREGMHFPLHLGVTEAGDGEDGRIKSAVGIGALLADGLGDTIRVSLSEAPEAEIPVARKLVDYVTKRTGHPYIPGPQDTSFDYLRPSRRETLAVQKLGGDNVPAVLAARLDGDLCFDPQFMPDYVYVGRHLPDPRPQGPQYIVDADLWQGQADCWPAFKTDQLFFMAGCNASLKFLFITYMGLNDEALACLKHHPEVVLIAQSNHPNRLGEQRALALQLMQEGLKNPVVFFQHYAENDLEDFQLKASVDMGALLLDGLTDGIFLFNQGNIDAKAIDSTAYSILQAARARISKTEYISCPGCGRTLYDLPGTIARIKAATAHLKGLKIGIMGCIVNGPGEMADADYGYVGAGPGKVSLYKKKVCIEKNIPEAEAVDRLIALIQANGDY</sequence>
<dbReference type="HAMAP" id="MF_00159">
    <property type="entry name" value="IspG"/>
    <property type="match status" value="1"/>
</dbReference>
<keyword evidence="1 7" id="KW-0004">4Fe-4S</keyword>
<comment type="caution">
    <text evidence="10">The sequence shown here is derived from an EMBL/GenBank/DDBJ whole genome shotgun (WGS) entry which is preliminary data.</text>
</comment>
<evidence type="ECO:0000256" key="7">
    <source>
        <dbReference type="HAMAP-Rule" id="MF_00159"/>
    </source>
</evidence>
<organism evidence="10 11">
    <name type="scientific">Candidatus Bacteroides intestinipullorum</name>
    <dbReference type="NCBI Taxonomy" id="2838471"/>
    <lineage>
        <taxon>Bacteria</taxon>
        <taxon>Pseudomonadati</taxon>
        <taxon>Bacteroidota</taxon>
        <taxon>Bacteroidia</taxon>
        <taxon>Bacteroidales</taxon>
        <taxon>Bacteroidaceae</taxon>
        <taxon>Bacteroides</taxon>
    </lineage>
</organism>
<evidence type="ECO:0000313" key="10">
    <source>
        <dbReference type="EMBL" id="MBU3814303.1"/>
    </source>
</evidence>
<dbReference type="PANTHER" id="PTHR30454">
    <property type="entry name" value="4-HYDROXY-3-METHYLBUT-2-EN-1-YL DIPHOSPHATE SYNTHASE"/>
    <property type="match status" value="1"/>
</dbReference>
<evidence type="ECO:0000259" key="9">
    <source>
        <dbReference type="Pfam" id="PF26540"/>
    </source>
</evidence>
<comment type="catalytic activity">
    <reaction evidence="7">
        <text>(2E)-4-hydroxy-3-methylbut-2-enyl diphosphate + oxidized [flavodoxin] + H2O + 2 H(+) = 2-C-methyl-D-erythritol 2,4-cyclic diphosphate + reduced [flavodoxin]</text>
        <dbReference type="Rhea" id="RHEA:43604"/>
        <dbReference type="Rhea" id="RHEA-COMP:10622"/>
        <dbReference type="Rhea" id="RHEA-COMP:10623"/>
        <dbReference type="ChEBI" id="CHEBI:15377"/>
        <dbReference type="ChEBI" id="CHEBI:15378"/>
        <dbReference type="ChEBI" id="CHEBI:57618"/>
        <dbReference type="ChEBI" id="CHEBI:58210"/>
        <dbReference type="ChEBI" id="CHEBI:58483"/>
        <dbReference type="ChEBI" id="CHEBI:128753"/>
        <dbReference type="EC" id="1.17.7.3"/>
    </reaction>
</comment>
<comment type="function">
    <text evidence="7">Converts 2C-methyl-D-erythritol 2,4-cyclodiphosphate (ME-2,4cPP) into 1-hydroxy-2-methyl-2-(E)-butenyl 4-diphosphate.</text>
</comment>
<keyword evidence="6 7" id="KW-0414">Isoprene biosynthesis</keyword>
<comment type="pathway">
    <text evidence="7">Isoprenoid biosynthesis; isopentenyl diphosphate biosynthesis via DXP pathway; isopentenyl diphosphate from 1-deoxy-D-xylulose 5-phosphate: step 5/6.</text>
</comment>
<proteinExistence type="inferred from homology"/>
<dbReference type="SUPFAM" id="SSF51717">
    <property type="entry name" value="Dihydropteroate synthetase-like"/>
    <property type="match status" value="1"/>
</dbReference>
<dbReference type="InterPro" id="IPR004588">
    <property type="entry name" value="IspG_bac-typ"/>
</dbReference>
<dbReference type="GO" id="GO:0051539">
    <property type="term" value="F:4 iron, 4 sulfur cluster binding"/>
    <property type="evidence" value="ECO:0007669"/>
    <property type="project" value="UniProtKB-UniRule"/>
</dbReference>
<evidence type="ECO:0000256" key="3">
    <source>
        <dbReference type="ARBA" id="ARBA00023002"/>
    </source>
</evidence>
<dbReference type="Proteomes" id="UP000824236">
    <property type="component" value="Unassembled WGS sequence"/>
</dbReference>
<dbReference type="GO" id="GO:0046429">
    <property type="term" value="F:4-hydroxy-3-methylbut-2-en-1-yl diphosphate synthase activity (ferredoxin)"/>
    <property type="evidence" value="ECO:0007669"/>
    <property type="project" value="UniProtKB-UniRule"/>
</dbReference>
<dbReference type="Pfam" id="PF26540">
    <property type="entry name" value="GcpE_C"/>
    <property type="match status" value="1"/>
</dbReference>
<protein>
    <recommendedName>
        <fullName evidence="7">4-hydroxy-3-methylbut-2-en-1-yl diphosphate synthase (flavodoxin)</fullName>
        <ecNumber evidence="7">1.17.7.3</ecNumber>
    </recommendedName>
    <alternativeName>
        <fullName evidence="7">1-hydroxy-2-methyl-2-(E)-butenyl 4-diphosphate synthase</fullName>
    </alternativeName>
</protein>
<dbReference type="SUPFAM" id="SSF56014">
    <property type="entry name" value="Nitrite and sulphite reductase 4Fe-4S domain-like"/>
    <property type="match status" value="1"/>
</dbReference>
<dbReference type="NCBIfam" id="TIGR00612">
    <property type="entry name" value="ispG_gcpE"/>
    <property type="match status" value="1"/>
</dbReference>
<reference evidence="10" key="2">
    <citation type="submission" date="2021-04" db="EMBL/GenBank/DDBJ databases">
        <authorList>
            <person name="Gilroy R."/>
        </authorList>
    </citation>
    <scope>NUCLEOTIDE SEQUENCE</scope>
    <source>
        <strain evidence="10">B3-3758</strain>
    </source>
</reference>
<name>A0A9E2KH34_9BACE</name>
<dbReference type="GO" id="GO:0141197">
    <property type="term" value="F:4-hydroxy-3-methylbut-2-enyl-diphosphate synthase activity (flavodoxin)"/>
    <property type="evidence" value="ECO:0007669"/>
    <property type="project" value="UniProtKB-EC"/>
</dbReference>
<dbReference type="PANTHER" id="PTHR30454:SF0">
    <property type="entry name" value="4-HYDROXY-3-METHYLBUT-2-EN-1-YL DIPHOSPHATE SYNTHASE (FERREDOXIN), CHLOROPLASTIC"/>
    <property type="match status" value="1"/>
</dbReference>
<feature type="domain" description="IspG TIM-barrel" evidence="8">
    <location>
        <begin position="11"/>
        <end position="280"/>
    </location>
</feature>
<feature type="binding site" evidence="7">
    <location>
        <position position="562"/>
    </location>
    <ligand>
        <name>[4Fe-4S] cluster</name>
        <dbReference type="ChEBI" id="CHEBI:49883"/>
    </ligand>
</feature>
<evidence type="ECO:0000313" key="11">
    <source>
        <dbReference type="Proteomes" id="UP000824236"/>
    </source>
</evidence>
<dbReference type="FunFam" id="3.20.20.20:FF:000005">
    <property type="entry name" value="4-hydroxy-3-methylbut-2-en-1-yl diphosphate synthase (flavodoxin)"/>
    <property type="match status" value="1"/>
</dbReference>
<dbReference type="PIRSF" id="PIRSF037336">
    <property type="entry name" value="IspG_like"/>
    <property type="match status" value="1"/>
</dbReference>
<gene>
    <name evidence="7" type="primary">ispG</name>
    <name evidence="10" type="ORF">H9791_07305</name>
</gene>
<dbReference type="InterPro" id="IPR011005">
    <property type="entry name" value="Dihydropteroate_synth-like_sf"/>
</dbReference>
<dbReference type="Gene3D" id="3.30.413.10">
    <property type="entry name" value="Sulfite Reductase Hemoprotein, domain 1"/>
    <property type="match status" value="1"/>
</dbReference>
<evidence type="ECO:0000256" key="6">
    <source>
        <dbReference type="ARBA" id="ARBA00023229"/>
    </source>
</evidence>
<keyword evidence="5 7" id="KW-0411">Iron-sulfur</keyword>
<evidence type="ECO:0000256" key="4">
    <source>
        <dbReference type="ARBA" id="ARBA00023004"/>
    </source>
</evidence>
<dbReference type="EMBL" id="JAHLFO010000103">
    <property type="protein sequence ID" value="MBU3814303.1"/>
    <property type="molecule type" value="Genomic_DNA"/>
</dbReference>
<keyword evidence="3 7" id="KW-0560">Oxidoreductase</keyword>
<dbReference type="AlphaFoldDB" id="A0A9E2KH34"/>